<keyword evidence="5 7" id="KW-1133">Transmembrane helix</keyword>
<feature type="transmembrane region" description="Helical" evidence="7">
    <location>
        <begin position="322"/>
        <end position="347"/>
    </location>
</feature>
<evidence type="ECO:0000256" key="6">
    <source>
        <dbReference type="ARBA" id="ARBA00023136"/>
    </source>
</evidence>
<dbReference type="Pfam" id="PF12704">
    <property type="entry name" value="MacB_PCD"/>
    <property type="match status" value="1"/>
</dbReference>
<keyword evidence="4 7" id="KW-0812">Transmembrane</keyword>
<dbReference type="GO" id="GO:0098797">
    <property type="term" value="C:plasma membrane protein complex"/>
    <property type="evidence" value="ECO:0007669"/>
    <property type="project" value="TreeGrafter"/>
</dbReference>
<feature type="transmembrane region" description="Helical" evidence="7">
    <location>
        <begin position="367"/>
        <end position="393"/>
    </location>
</feature>
<comment type="similarity">
    <text evidence="2">Belongs to the ABC-4 integral membrane protein family. LolC/E subfamily.</text>
</comment>
<feature type="transmembrane region" description="Helical" evidence="7">
    <location>
        <begin position="276"/>
        <end position="301"/>
    </location>
</feature>
<keyword evidence="11" id="KW-1185">Reference proteome</keyword>
<evidence type="ECO:0000256" key="2">
    <source>
        <dbReference type="ARBA" id="ARBA00005236"/>
    </source>
</evidence>
<keyword evidence="3" id="KW-1003">Cell membrane</keyword>
<dbReference type="RefSeq" id="WP_123898955.1">
    <property type="nucleotide sequence ID" value="NZ_RPFJ01000032.1"/>
</dbReference>
<feature type="domain" description="MacB-like periplasmic core" evidence="9">
    <location>
        <begin position="28"/>
        <end position="222"/>
    </location>
</feature>
<dbReference type="PANTHER" id="PTHR30489">
    <property type="entry name" value="LIPOPROTEIN-RELEASING SYSTEM TRANSMEMBRANE PROTEIN LOLE"/>
    <property type="match status" value="1"/>
</dbReference>
<sequence>MNYELFLAKRIITGKQYKSSISSSIIKIAITAIAMGIIIMLISIATTVGLQKKIKEKISGFNGHILIANYEDNNSQITVSPISLHQDFYPKFENVSGVKNVQTFATKAGVIRTATDFEGVIYKGVNSDYDWSFFKTYLIEGNLLTITDKMSDGVLISKHTADRLKLKLNDKFNLFFMKDDGSAPNLRVLRIVGIYNSGYKEFDENYVIGDLKQVQRLNKWSENQIGGFEVILNNFNDLEEKGLEIYHQVGSTLNAQTISEKYAPIFEWLDLLNTNIVVIIVIMILIAGINMITALLVLILERTQMIGILKSLGSSNWSIRKVFLYNAAYLIAKGLFWGNIIGIGLLLTQKYFGFVKLNPENYYVSEAPVYLSFTNILILNFGTLVLCLLMLLVPSYIVSKISPVKAIKFD</sequence>
<dbReference type="PANTHER" id="PTHR30489:SF0">
    <property type="entry name" value="LIPOPROTEIN-RELEASING SYSTEM TRANSMEMBRANE PROTEIN LOLE"/>
    <property type="match status" value="1"/>
</dbReference>
<evidence type="ECO:0000259" key="8">
    <source>
        <dbReference type="Pfam" id="PF02687"/>
    </source>
</evidence>
<proteinExistence type="inferred from homology"/>
<dbReference type="Proteomes" id="UP000270856">
    <property type="component" value="Unassembled WGS sequence"/>
</dbReference>
<evidence type="ECO:0000256" key="7">
    <source>
        <dbReference type="SAM" id="Phobius"/>
    </source>
</evidence>
<dbReference type="InterPro" id="IPR025857">
    <property type="entry name" value="MacB_PCD"/>
</dbReference>
<evidence type="ECO:0000256" key="1">
    <source>
        <dbReference type="ARBA" id="ARBA00004651"/>
    </source>
</evidence>
<dbReference type="InterPro" id="IPR003838">
    <property type="entry name" value="ABC3_permease_C"/>
</dbReference>
<dbReference type="Pfam" id="PF02687">
    <property type="entry name" value="FtsX"/>
    <property type="match status" value="1"/>
</dbReference>
<dbReference type="InterPro" id="IPR051447">
    <property type="entry name" value="Lipoprotein-release_system"/>
</dbReference>
<dbReference type="AlphaFoldDB" id="A0A3N4NNW9"/>
<organism evidence="10 11">
    <name type="scientific">Aureibaculum marinum</name>
    <dbReference type="NCBI Taxonomy" id="2487930"/>
    <lineage>
        <taxon>Bacteria</taxon>
        <taxon>Pseudomonadati</taxon>
        <taxon>Bacteroidota</taxon>
        <taxon>Flavobacteriia</taxon>
        <taxon>Flavobacteriales</taxon>
        <taxon>Flavobacteriaceae</taxon>
        <taxon>Aureibaculum</taxon>
    </lineage>
</organism>
<evidence type="ECO:0000256" key="4">
    <source>
        <dbReference type="ARBA" id="ARBA00022692"/>
    </source>
</evidence>
<feature type="transmembrane region" description="Helical" evidence="7">
    <location>
        <begin position="25"/>
        <end position="50"/>
    </location>
</feature>
<evidence type="ECO:0000313" key="10">
    <source>
        <dbReference type="EMBL" id="RPD93249.1"/>
    </source>
</evidence>
<name>A0A3N4NNW9_9FLAO</name>
<dbReference type="EMBL" id="RPFJ01000032">
    <property type="protein sequence ID" value="RPD93249.1"/>
    <property type="molecule type" value="Genomic_DNA"/>
</dbReference>
<evidence type="ECO:0000313" key="11">
    <source>
        <dbReference type="Proteomes" id="UP000270856"/>
    </source>
</evidence>
<evidence type="ECO:0000256" key="5">
    <source>
        <dbReference type="ARBA" id="ARBA00022989"/>
    </source>
</evidence>
<accession>A0A3N4NNW9</accession>
<feature type="domain" description="ABC3 transporter permease C-terminal" evidence="8">
    <location>
        <begin position="278"/>
        <end position="403"/>
    </location>
</feature>
<dbReference type="OrthoDB" id="1522670at2"/>
<gene>
    <name evidence="10" type="ORF">EGM88_13530</name>
</gene>
<comment type="caution">
    <text evidence="10">The sequence shown here is derived from an EMBL/GenBank/DDBJ whole genome shotgun (WGS) entry which is preliminary data.</text>
</comment>
<keyword evidence="6 7" id="KW-0472">Membrane</keyword>
<protein>
    <submittedName>
        <fullName evidence="10">ABC transporter permease</fullName>
    </submittedName>
</protein>
<evidence type="ECO:0000256" key="3">
    <source>
        <dbReference type="ARBA" id="ARBA00022475"/>
    </source>
</evidence>
<dbReference type="GO" id="GO:0044874">
    <property type="term" value="P:lipoprotein localization to outer membrane"/>
    <property type="evidence" value="ECO:0007669"/>
    <property type="project" value="TreeGrafter"/>
</dbReference>
<evidence type="ECO:0000259" key="9">
    <source>
        <dbReference type="Pfam" id="PF12704"/>
    </source>
</evidence>
<reference evidence="10 11" key="1">
    <citation type="submission" date="2018-11" db="EMBL/GenBank/DDBJ databases">
        <title>Aureibaculum marinum gen. nov., sp. nov., a member of the family Flavobacteriaceae isolated from the Bohai Sea.</title>
        <authorList>
            <person name="Ji X."/>
        </authorList>
    </citation>
    <scope>NUCLEOTIDE SEQUENCE [LARGE SCALE GENOMIC DNA]</scope>
    <source>
        <strain evidence="10 11">BH-SD17</strain>
    </source>
</reference>
<comment type="subcellular location">
    <subcellularLocation>
        <location evidence="1">Cell membrane</location>
        <topology evidence="1">Multi-pass membrane protein</topology>
    </subcellularLocation>
</comment>